<dbReference type="PANTHER" id="PTHR31920:SF108">
    <property type="entry name" value="B3 DOMAIN-CONTAINING TRANSCRIPTION FACTOR VRN1-LIKE"/>
    <property type="match status" value="1"/>
</dbReference>
<comment type="subcellular location">
    <subcellularLocation>
        <location evidence="1">Nucleus</location>
    </subcellularLocation>
</comment>
<feature type="region of interest" description="Disordered" evidence="6">
    <location>
        <begin position="173"/>
        <end position="227"/>
    </location>
</feature>
<keyword evidence="2" id="KW-0805">Transcription regulation</keyword>
<reference evidence="8 9" key="1">
    <citation type="journal article" date="2019" name="G3 (Bethesda)">
        <title>Sequencing of a Wild Apple (Malus baccata) Genome Unravels the Differences Between Cultivated and Wild Apple Species Regarding Disease Resistance and Cold Tolerance.</title>
        <authorList>
            <person name="Chen X."/>
        </authorList>
    </citation>
    <scope>NUCLEOTIDE SEQUENCE [LARGE SCALE GENOMIC DNA]</scope>
    <source>
        <strain evidence="9">cv. Shandingzi</strain>
        <tissue evidence="8">Leaves</tissue>
    </source>
</reference>
<keyword evidence="4" id="KW-0804">Transcription</keyword>
<dbReference type="AlphaFoldDB" id="A0A540L3K2"/>
<evidence type="ECO:0000313" key="8">
    <source>
        <dbReference type="EMBL" id="TQD81060.1"/>
    </source>
</evidence>
<feature type="compositionally biased region" description="Acidic residues" evidence="6">
    <location>
        <begin position="173"/>
        <end position="187"/>
    </location>
</feature>
<comment type="caution">
    <text evidence="8">The sequence shown here is derived from an EMBL/GenBank/DDBJ whole genome shotgun (WGS) entry which is preliminary data.</text>
</comment>
<organism evidence="8 9">
    <name type="scientific">Malus baccata</name>
    <name type="common">Siberian crab apple</name>
    <name type="synonym">Pyrus baccata</name>
    <dbReference type="NCBI Taxonomy" id="106549"/>
    <lineage>
        <taxon>Eukaryota</taxon>
        <taxon>Viridiplantae</taxon>
        <taxon>Streptophyta</taxon>
        <taxon>Embryophyta</taxon>
        <taxon>Tracheophyta</taxon>
        <taxon>Spermatophyta</taxon>
        <taxon>Magnoliopsida</taxon>
        <taxon>eudicotyledons</taxon>
        <taxon>Gunneridae</taxon>
        <taxon>Pentapetalae</taxon>
        <taxon>rosids</taxon>
        <taxon>fabids</taxon>
        <taxon>Rosales</taxon>
        <taxon>Rosaceae</taxon>
        <taxon>Amygdaloideae</taxon>
        <taxon>Maleae</taxon>
        <taxon>Malus</taxon>
    </lineage>
</organism>
<evidence type="ECO:0000313" key="9">
    <source>
        <dbReference type="Proteomes" id="UP000315295"/>
    </source>
</evidence>
<dbReference type="InterPro" id="IPR003340">
    <property type="entry name" value="B3_DNA-bd"/>
</dbReference>
<dbReference type="SMART" id="SM01019">
    <property type="entry name" value="B3"/>
    <property type="match status" value="1"/>
</dbReference>
<feature type="domain" description="TF-B3" evidence="7">
    <location>
        <begin position="59"/>
        <end position="159"/>
    </location>
</feature>
<evidence type="ECO:0000256" key="6">
    <source>
        <dbReference type="SAM" id="MobiDB-lite"/>
    </source>
</evidence>
<evidence type="ECO:0000256" key="4">
    <source>
        <dbReference type="ARBA" id="ARBA00023163"/>
    </source>
</evidence>
<dbReference type="EMBL" id="VIEB01000782">
    <property type="protein sequence ID" value="TQD81060.1"/>
    <property type="molecule type" value="Genomic_DNA"/>
</dbReference>
<dbReference type="SUPFAM" id="SSF101936">
    <property type="entry name" value="DNA-binding pseudobarrel domain"/>
    <property type="match status" value="1"/>
</dbReference>
<dbReference type="GO" id="GO:0003677">
    <property type="term" value="F:DNA binding"/>
    <property type="evidence" value="ECO:0007669"/>
    <property type="project" value="UniProtKB-KW"/>
</dbReference>
<dbReference type="Proteomes" id="UP000315295">
    <property type="component" value="Unassembled WGS sequence"/>
</dbReference>
<dbReference type="PROSITE" id="PS50863">
    <property type="entry name" value="B3"/>
    <property type="match status" value="1"/>
</dbReference>
<evidence type="ECO:0000256" key="3">
    <source>
        <dbReference type="ARBA" id="ARBA00023125"/>
    </source>
</evidence>
<name>A0A540L3K2_MALBA</name>
<protein>
    <recommendedName>
        <fullName evidence="7">TF-B3 domain-containing protein</fullName>
    </recommendedName>
</protein>
<evidence type="ECO:0000259" key="7">
    <source>
        <dbReference type="PROSITE" id="PS50863"/>
    </source>
</evidence>
<dbReference type="STRING" id="106549.A0A540L3K2"/>
<dbReference type="InterPro" id="IPR015300">
    <property type="entry name" value="DNA-bd_pseudobarrel_sf"/>
</dbReference>
<gene>
    <name evidence="8" type="ORF">C1H46_033370</name>
</gene>
<dbReference type="PANTHER" id="PTHR31920">
    <property type="entry name" value="B3 DOMAIN-CONTAINING"/>
    <property type="match status" value="1"/>
</dbReference>
<evidence type="ECO:0000256" key="2">
    <source>
        <dbReference type="ARBA" id="ARBA00023015"/>
    </source>
</evidence>
<dbReference type="GO" id="GO:0005634">
    <property type="term" value="C:nucleus"/>
    <property type="evidence" value="ECO:0007669"/>
    <property type="project" value="UniProtKB-SubCell"/>
</dbReference>
<proteinExistence type="predicted"/>
<dbReference type="CDD" id="cd10017">
    <property type="entry name" value="B3_DNA"/>
    <property type="match status" value="1"/>
</dbReference>
<evidence type="ECO:0000256" key="1">
    <source>
        <dbReference type="ARBA" id="ARBA00004123"/>
    </source>
</evidence>
<keyword evidence="9" id="KW-1185">Reference proteome</keyword>
<dbReference type="Gene3D" id="2.40.330.10">
    <property type="entry name" value="DNA-binding pseudobarrel domain"/>
    <property type="match status" value="1"/>
</dbReference>
<sequence length="227" mass="26505">MPLLPETDRERTERPIFFATTPHFFKIIPDETSRYTKLVITHIYLSFFCQKIADELASYLYVIEHFCLLFLFVQRIPMKFGNNYGKNLSNPVHFKLPSGAEWEIEVTRSDGEVWLDKGWPEFSRVFPSFLSFTPLGYGDCLVFRYEGNSKFHVCIFDTCATEIEYPLPFPEMEEADEDEDESVEILEDFPPCPKTRQKSPLPSPLPHKKKRQALLQVRSSKTKARYG</sequence>
<keyword evidence="5" id="KW-0539">Nucleus</keyword>
<dbReference type="Pfam" id="PF02362">
    <property type="entry name" value="B3"/>
    <property type="match status" value="1"/>
</dbReference>
<keyword evidence="3" id="KW-0238">DNA-binding</keyword>
<dbReference type="InterPro" id="IPR050655">
    <property type="entry name" value="Plant_B3_domain"/>
</dbReference>
<accession>A0A540L3K2</accession>
<evidence type="ECO:0000256" key="5">
    <source>
        <dbReference type="ARBA" id="ARBA00023242"/>
    </source>
</evidence>